<keyword evidence="9" id="KW-1185">Reference proteome</keyword>
<feature type="region of interest" description="Disordered" evidence="6">
    <location>
        <begin position="416"/>
        <end position="466"/>
    </location>
</feature>
<dbReference type="CDD" id="cd14809">
    <property type="entry name" value="bZIP_AUREO-like"/>
    <property type="match status" value="2"/>
</dbReference>
<dbReference type="RefSeq" id="XP_002292851.1">
    <property type="nucleotide sequence ID" value="XM_002292815.1"/>
</dbReference>
<dbReference type="PANTHER" id="PTHR45764:SF38">
    <property type="entry name" value="BZIP TRANSCRIPTION FACTOR 44"/>
    <property type="match status" value="1"/>
</dbReference>
<feature type="compositionally biased region" description="Acidic residues" evidence="6">
    <location>
        <begin position="241"/>
        <end position="252"/>
    </location>
</feature>
<organism evidence="8 9">
    <name type="scientific">Thalassiosira pseudonana</name>
    <name type="common">Marine diatom</name>
    <name type="synonym">Cyclotella nana</name>
    <dbReference type="NCBI Taxonomy" id="35128"/>
    <lineage>
        <taxon>Eukaryota</taxon>
        <taxon>Sar</taxon>
        <taxon>Stramenopiles</taxon>
        <taxon>Ochrophyta</taxon>
        <taxon>Bacillariophyta</taxon>
        <taxon>Coscinodiscophyceae</taxon>
        <taxon>Thalassiosirophycidae</taxon>
        <taxon>Thalassiosirales</taxon>
        <taxon>Thalassiosiraceae</taxon>
        <taxon>Thalassiosira</taxon>
    </lineage>
</organism>
<keyword evidence="3" id="KW-0804">Transcription</keyword>
<evidence type="ECO:0000313" key="8">
    <source>
        <dbReference type="EMBL" id="EED90047.1"/>
    </source>
</evidence>
<keyword evidence="2" id="KW-0238">DNA-binding</keyword>
<feature type="compositionally biased region" description="Basic and acidic residues" evidence="6">
    <location>
        <begin position="105"/>
        <end position="138"/>
    </location>
</feature>
<dbReference type="OMA" id="IFMEEME"/>
<feature type="region of interest" description="Disordered" evidence="6">
    <location>
        <begin position="327"/>
        <end position="384"/>
    </location>
</feature>
<name>B8C9H9_THAPS</name>
<keyword evidence="5" id="KW-0175">Coiled coil</keyword>
<dbReference type="InterPro" id="IPR004827">
    <property type="entry name" value="bZIP"/>
</dbReference>
<evidence type="ECO:0000256" key="5">
    <source>
        <dbReference type="SAM" id="Coils"/>
    </source>
</evidence>
<feature type="region of interest" description="Disordered" evidence="6">
    <location>
        <begin position="102"/>
        <end position="152"/>
    </location>
</feature>
<dbReference type="GeneID" id="7445906"/>
<dbReference type="KEGG" id="tps:THAPSDRAFT_24189"/>
<protein>
    <recommendedName>
        <fullName evidence="7">BZIP domain-containing protein</fullName>
    </recommendedName>
</protein>
<feature type="compositionally biased region" description="Polar residues" evidence="6">
    <location>
        <begin position="329"/>
        <end position="338"/>
    </location>
</feature>
<dbReference type="Gene3D" id="1.20.5.170">
    <property type="match status" value="2"/>
</dbReference>
<dbReference type="EMBL" id="CM000646">
    <property type="protein sequence ID" value="EED90047.1"/>
    <property type="molecule type" value="Genomic_DNA"/>
</dbReference>
<dbReference type="eggNOG" id="ENOG502S7C7">
    <property type="taxonomic scope" value="Eukaryota"/>
</dbReference>
<reference evidence="8 9" key="1">
    <citation type="journal article" date="2004" name="Science">
        <title>The genome of the diatom Thalassiosira pseudonana: ecology, evolution, and metabolism.</title>
        <authorList>
            <person name="Armbrust E.V."/>
            <person name="Berges J.A."/>
            <person name="Bowler C."/>
            <person name="Green B.R."/>
            <person name="Martinez D."/>
            <person name="Putnam N.H."/>
            <person name="Zhou S."/>
            <person name="Allen A.E."/>
            <person name="Apt K.E."/>
            <person name="Bechner M."/>
            <person name="Brzezinski M.A."/>
            <person name="Chaal B.K."/>
            <person name="Chiovitti A."/>
            <person name="Davis A.K."/>
            <person name="Demarest M.S."/>
            <person name="Detter J.C."/>
            <person name="Glavina T."/>
            <person name="Goodstein D."/>
            <person name="Hadi M.Z."/>
            <person name="Hellsten U."/>
            <person name="Hildebrand M."/>
            <person name="Jenkins B.D."/>
            <person name="Jurka J."/>
            <person name="Kapitonov V.V."/>
            <person name="Kroger N."/>
            <person name="Lau W.W."/>
            <person name="Lane T.W."/>
            <person name="Larimer F.W."/>
            <person name="Lippmeier J.C."/>
            <person name="Lucas S."/>
            <person name="Medina M."/>
            <person name="Montsant A."/>
            <person name="Obornik M."/>
            <person name="Parker M.S."/>
            <person name="Palenik B."/>
            <person name="Pazour G.J."/>
            <person name="Richardson P.M."/>
            <person name="Rynearson T.A."/>
            <person name="Saito M.A."/>
            <person name="Schwartz D.C."/>
            <person name="Thamatrakoln K."/>
            <person name="Valentin K."/>
            <person name="Vardi A."/>
            <person name="Wilkerson F.P."/>
            <person name="Rokhsar D.S."/>
        </authorList>
    </citation>
    <scope>NUCLEOTIDE SEQUENCE [LARGE SCALE GENOMIC DNA]</scope>
    <source>
        <strain evidence="8 9">CCMP1335</strain>
    </source>
</reference>
<feature type="compositionally biased region" description="Polar residues" evidence="6">
    <location>
        <begin position="457"/>
        <end position="466"/>
    </location>
</feature>
<feature type="compositionally biased region" description="Basic residues" evidence="6">
    <location>
        <begin position="139"/>
        <end position="151"/>
    </location>
</feature>
<feature type="domain" description="BZIP" evidence="7">
    <location>
        <begin position="279"/>
        <end position="319"/>
    </location>
</feature>
<feature type="region of interest" description="Disordered" evidence="6">
    <location>
        <begin position="230"/>
        <end position="252"/>
    </location>
</feature>
<dbReference type="Proteomes" id="UP000001449">
    <property type="component" value="Chromosome 10"/>
</dbReference>
<gene>
    <name evidence="8" type="primary">bZIP5</name>
    <name evidence="8" type="ORF">THAPSDRAFT_24189</name>
</gene>
<dbReference type="Pfam" id="PF07716">
    <property type="entry name" value="bZIP_2"/>
    <property type="match status" value="1"/>
</dbReference>
<evidence type="ECO:0000256" key="2">
    <source>
        <dbReference type="ARBA" id="ARBA00023125"/>
    </source>
</evidence>
<sequence length="466" mass="51222">MSSSDDIASQLLHSSDARIAEAAKRVFSASYPTVASLSSTTLSTVDAAARYPSFHHEELAVNGFDVSDDWHAVGNDAAHAEAGAPLGHIMSEQQHTAAINSPLDLHSHPNEGMDYDHEGDDKKTSSTERLQRSRERNRMHARKTRQRKKEHMQKLQNRADELKLEQVRLKQAINEKNTANILVGLFQSEEGADNGALMMDPVVESLMKRSTEEIPDASKIPELPALILPGQHSSKKKAEGSDVDGGESLPEDMQEDGIDYALLGKDRAACSPAELDKIRRERNRMHAKRTRDRKRIFMEEMEVMIKQLEDENALLQDHIIKINADQPPVASSSASTSHLPAISPELGPLSPPVAAPAAASLSASHEEPTDHPSNQPTPPETKGDFLNQIESLLAAAGTFEKRRSVCEINSISCAESDVTASTNHSEHNSLCEEEDEHEHSHQHKKQRMSSDVPVPKSITTTNISTL</sequence>
<dbReference type="GO" id="GO:0003677">
    <property type="term" value="F:DNA binding"/>
    <property type="evidence" value="ECO:0007669"/>
    <property type="project" value="UniProtKB-KW"/>
</dbReference>
<evidence type="ECO:0000256" key="3">
    <source>
        <dbReference type="ARBA" id="ARBA00023163"/>
    </source>
</evidence>
<dbReference type="SUPFAM" id="SSF57959">
    <property type="entry name" value="Leucine zipper domain"/>
    <property type="match status" value="2"/>
</dbReference>
<dbReference type="PaxDb" id="35128-Thaps24189"/>
<proteinExistence type="predicted"/>
<dbReference type="PANTHER" id="PTHR45764">
    <property type="entry name" value="BZIP TRANSCRIPTION FACTOR 44"/>
    <property type="match status" value="1"/>
</dbReference>
<evidence type="ECO:0000256" key="1">
    <source>
        <dbReference type="ARBA" id="ARBA00023015"/>
    </source>
</evidence>
<evidence type="ECO:0000256" key="6">
    <source>
        <dbReference type="SAM" id="MobiDB-lite"/>
    </source>
</evidence>
<reference evidence="8 9" key="2">
    <citation type="journal article" date="2008" name="Nature">
        <title>The Phaeodactylum genome reveals the evolutionary history of diatom genomes.</title>
        <authorList>
            <person name="Bowler C."/>
            <person name="Allen A.E."/>
            <person name="Badger J.H."/>
            <person name="Grimwood J."/>
            <person name="Jabbari K."/>
            <person name="Kuo A."/>
            <person name="Maheswari U."/>
            <person name="Martens C."/>
            <person name="Maumus F."/>
            <person name="Otillar R.P."/>
            <person name="Rayko E."/>
            <person name="Salamov A."/>
            <person name="Vandepoele K."/>
            <person name="Beszteri B."/>
            <person name="Gruber A."/>
            <person name="Heijde M."/>
            <person name="Katinka M."/>
            <person name="Mock T."/>
            <person name="Valentin K."/>
            <person name="Verret F."/>
            <person name="Berges J.A."/>
            <person name="Brownlee C."/>
            <person name="Cadoret J.P."/>
            <person name="Chiovitti A."/>
            <person name="Choi C.J."/>
            <person name="Coesel S."/>
            <person name="De Martino A."/>
            <person name="Detter J.C."/>
            <person name="Durkin C."/>
            <person name="Falciatore A."/>
            <person name="Fournet J."/>
            <person name="Haruta M."/>
            <person name="Huysman M.J."/>
            <person name="Jenkins B.D."/>
            <person name="Jiroutova K."/>
            <person name="Jorgensen R.E."/>
            <person name="Joubert Y."/>
            <person name="Kaplan A."/>
            <person name="Kroger N."/>
            <person name="Kroth P.G."/>
            <person name="La Roche J."/>
            <person name="Lindquist E."/>
            <person name="Lommer M."/>
            <person name="Martin-Jezequel V."/>
            <person name="Lopez P.J."/>
            <person name="Lucas S."/>
            <person name="Mangogna M."/>
            <person name="McGinnis K."/>
            <person name="Medlin L.K."/>
            <person name="Montsant A."/>
            <person name="Oudot-Le Secq M.P."/>
            <person name="Napoli C."/>
            <person name="Obornik M."/>
            <person name="Parker M.S."/>
            <person name="Petit J.L."/>
            <person name="Porcel B.M."/>
            <person name="Poulsen N."/>
            <person name="Robison M."/>
            <person name="Rychlewski L."/>
            <person name="Rynearson T.A."/>
            <person name="Schmutz J."/>
            <person name="Shapiro H."/>
            <person name="Siaut M."/>
            <person name="Stanley M."/>
            <person name="Sussman M.R."/>
            <person name="Taylor A.R."/>
            <person name="Vardi A."/>
            <person name="von Dassow P."/>
            <person name="Vyverman W."/>
            <person name="Willis A."/>
            <person name="Wyrwicz L.S."/>
            <person name="Rokhsar D.S."/>
            <person name="Weissenbach J."/>
            <person name="Armbrust E.V."/>
            <person name="Green B.R."/>
            <person name="Van de Peer Y."/>
            <person name="Grigoriev I.V."/>
        </authorList>
    </citation>
    <scope>NUCLEOTIDE SEQUENCE [LARGE SCALE GENOMIC DNA]</scope>
    <source>
        <strain evidence="8 9">CCMP1335</strain>
    </source>
</reference>
<dbReference type="GO" id="GO:0003700">
    <property type="term" value="F:DNA-binding transcription factor activity"/>
    <property type="evidence" value="ECO:0007669"/>
    <property type="project" value="InterPro"/>
</dbReference>
<keyword evidence="4" id="KW-0539">Nucleus</keyword>
<dbReference type="PROSITE" id="PS50217">
    <property type="entry name" value="BZIP"/>
    <property type="match status" value="2"/>
</dbReference>
<feature type="domain" description="BZIP" evidence="7">
    <location>
        <begin position="127"/>
        <end position="175"/>
    </location>
</feature>
<evidence type="ECO:0000313" key="9">
    <source>
        <dbReference type="Proteomes" id="UP000001449"/>
    </source>
</evidence>
<feature type="coiled-coil region" evidence="5">
    <location>
        <begin position="298"/>
        <end position="325"/>
    </location>
</feature>
<keyword evidence="1" id="KW-0805">Transcription regulation</keyword>
<dbReference type="InterPro" id="IPR046347">
    <property type="entry name" value="bZIP_sf"/>
</dbReference>
<dbReference type="HOGENOM" id="CLU_587287_0_0_1"/>
<dbReference type="SMART" id="SM00338">
    <property type="entry name" value="BRLZ"/>
    <property type="match status" value="2"/>
</dbReference>
<evidence type="ECO:0000259" key="7">
    <source>
        <dbReference type="PROSITE" id="PS50217"/>
    </source>
</evidence>
<accession>B8C9H9</accession>
<dbReference type="InParanoid" id="B8C9H9"/>
<evidence type="ECO:0000256" key="4">
    <source>
        <dbReference type="ARBA" id="ARBA00023242"/>
    </source>
</evidence>
<dbReference type="AlphaFoldDB" id="B8C9H9"/>